<reference evidence="2 3" key="1">
    <citation type="journal article" date="2018" name="Nat. Ecol. Evol.">
        <title>Pezizomycetes genomes reveal the molecular basis of ectomycorrhizal truffle lifestyle.</title>
        <authorList>
            <person name="Murat C."/>
            <person name="Payen T."/>
            <person name="Noel B."/>
            <person name="Kuo A."/>
            <person name="Morin E."/>
            <person name="Chen J."/>
            <person name="Kohler A."/>
            <person name="Krizsan K."/>
            <person name="Balestrini R."/>
            <person name="Da Silva C."/>
            <person name="Montanini B."/>
            <person name="Hainaut M."/>
            <person name="Levati E."/>
            <person name="Barry K.W."/>
            <person name="Belfiori B."/>
            <person name="Cichocki N."/>
            <person name="Clum A."/>
            <person name="Dockter R.B."/>
            <person name="Fauchery L."/>
            <person name="Guy J."/>
            <person name="Iotti M."/>
            <person name="Le Tacon F."/>
            <person name="Lindquist E.A."/>
            <person name="Lipzen A."/>
            <person name="Malagnac F."/>
            <person name="Mello A."/>
            <person name="Molinier V."/>
            <person name="Miyauchi S."/>
            <person name="Poulain J."/>
            <person name="Riccioni C."/>
            <person name="Rubini A."/>
            <person name="Sitrit Y."/>
            <person name="Splivallo R."/>
            <person name="Traeger S."/>
            <person name="Wang M."/>
            <person name="Zifcakova L."/>
            <person name="Wipf D."/>
            <person name="Zambonelli A."/>
            <person name="Paolocci F."/>
            <person name="Nowrousian M."/>
            <person name="Ottonello S."/>
            <person name="Baldrian P."/>
            <person name="Spatafora J.W."/>
            <person name="Henrissat B."/>
            <person name="Nagy L.G."/>
            <person name="Aury J.M."/>
            <person name="Wincker P."/>
            <person name="Grigoriev I.V."/>
            <person name="Bonfante P."/>
            <person name="Martin F.M."/>
        </authorList>
    </citation>
    <scope>NUCLEOTIDE SEQUENCE [LARGE SCALE GENOMIC DNA]</scope>
    <source>
        <strain evidence="2 3">RN42</strain>
    </source>
</reference>
<dbReference type="Proteomes" id="UP000275078">
    <property type="component" value="Unassembled WGS sequence"/>
</dbReference>
<evidence type="ECO:0000313" key="2">
    <source>
        <dbReference type="EMBL" id="RPA87026.1"/>
    </source>
</evidence>
<evidence type="ECO:0000313" key="3">
    <source>
        <dbReference type="Proteomes" id="UP000275078"/>
    </source>
</evidence>
<accession>A0A3N4IMV1</accession>
<name>A0A3N4IMV1_ASCIM</name>
<organism evidence="2 3">
    <name type="scientific">Ascobolus immersus RN42</name>
    <dbReference type="NCBI Taxonomy" id="1160509"/>
    <lineage>
        <taxon>Eukaryota</taxon>
        <taxon>Fungi</taxon>
        <taxon>Dikarya</taxon>
        <taxon>Ascomycota</taxon>
        <taxon>Pezizomycotina</taxon>
        <taxon>Pezizomycetes</taxon>
        <taxon>Pezizales</taxon>
        <taxon>Ascobolaceae</taxon>
        <taxon>Ascobolus</taxon>
    </lineage>
</organism>
<feature type="region of interest" description="Disordered" evidence="1">
    <location>
        <begin position="450"/>
        <end position="473"/>
    </location>
</feature>
<feature type="compositionally biased region" description="Low complexity" evidence="1">
    <location>
        <begin position="98"/>
        <end position="109"/>
    </location>
</feature>
<feature type="region of interest" description="Disordered" evidence="1">
    <location>
        <begin position="1"/>
        <end position="26"/>
    </location>
</feature>
<protein>
    <submittedName>
        <fullName evidence="2">Uncharacterized protein</fullName>
    </submittedName>
</protein>
<gene>
    <name evidence="2" type="ORF">BJ508DRAFT_301158</name>
</gene>
<feature type="region of interest" description="Disordered" evidence="1">
    <location>
        <begin position="89"/>
        <end position="125"/>
    </location>
</feature>
<dbReference type="EMBL" id="ML119647">
    <property type="protein sequence ID" value="RPA87026.1"/>
    <property type="molecule type" value="Genomic_DNA"/>
</dbReference>
<proteinExistence type="predicted"/>
<feature type="compositionally biased region" description="Acidic residues" evidence="1">
    <location>
        <begin position="454"/>
        <end position="473"/>
    </location>
</feature>
<feature type="compositionally biased region" description="Polar residues" evidence="1">
    <location>
        <begin position="110"/>
        <end position="121"/>
    </location>
</feature>
<dbReference type="AlphaFoldDB" id="A0A3N4IMV1"/>
<evidence type="ECO:0000256" key="1">
    <source>
        <dbReference type="SAM" id="MobiDB-lite"/>
    </source>
</evidence>
<sequence>MSQLQTTPARKVARLSGMPYSPTNPNYGQQRVPLLYCGKRLLPENYLPVGDANLSRLYDHNKYPSIPYTEEIAAVIAELEEQLSVEYERDEIDRHRSPTSPTPGAGTPTRNSTPSRRNASSLLKRKRRVHVAASYDQIVDALEARGVNIDDYLVENVARLSQEHADHVKAFCKNRMMVAFVWSNQFKDALVRDALGIDKDHNAFSIAFDICTDQRSSLQAKILGRGHIHGVAYNSSANGLVNYTLKHVQKQPTYENASGRTMARLPNSNDFPQHYRSIEMVIDVFADVADAVDWDACYKGNKSGSGKPGNKEKGPNHLGRAAILRTITVIQAECLNALQNGWTNRKGVYSRPQNRLTQKKDKFTRHKAVLDTVRATDTTAAPIIPNPVEVKLREDLAAAGLPCPNGPIQQVLCLYPLPRYLTTGKVRRRNVGQDATSYAENDALLLFGDATMSELEDNGEDDEEDEEVEDEEE</sequence>
<keyword evidence="3" id="KW-1185">Reference proteome</keyword>